<proteinExistence type="predicted"/>
<sequence length="203" mass="22537">MAFQDHLTHQMAFQIHQPSSAGPAWLNNAAIARRDDDVHKSDSDNNNGGGGEEEFLDSDGGGSGAGGGENWERTKCKADILGHPLYEQLLAAHVACLRIATPVDQLARIDAQLAQSQDVVAKYSVFGNGQVANDKELDQFMVCVVSLVLCILFLFPTVFYAFILLDASVLGLPRIKDCLIFFRLFKRNKYKEMKPFDYLYFSL</sequence>
<keyword evidence="4" id="KW-0472">Membrane</keyword>
<organism evidence="6">
    <name type="scientific">Rhizophora mucronata</name>
    <name type="common">Asiatic mangrove</name>
    <dbReference type="NCBI Taxonomy" id="61149"/>
    <lineage>
        <taxon>Eukaryota</taxon>
        <taxon>Viridiplantae</taxon>
        <taxon>Streptophyta</taxon>
        <taxon>Embryophyta</taxon>
        <taxon>Tracheophyta</taxon>
        <taxon>Spermatophyta</taxon>
        <taxon>Magnoliopsida</taxon>
        <taxon>eudicotyledons</taxon>
        <taxon>Gunneridae</taxon>
        <taxon>Pentapetalae</taxon>
        <taxon>rosids</taxon>
        <taxon>fabids</taxon>
        <taxon>Malpighiales</taxon>
        <taxon>Rhizophoraceae</taxon>
        <taxon>Rhizophora</taxon>
    </lineage>
</organism>
<evidence type="ECO:0000313" key="6">
    <source>
        <dbReference type="EMBL" id="MBW99403.1"/>
    </source>
</evidence>
<dbReference type="GO" id="GO:0003677">
    <property type="term" value="F:DNA binding"/>
    <property type="evidence" value="ECO:0007669"/>
    <property type="project" value="InterPro"/>
</dbReference>
<comment type="subcellular location">
    <subcellularLocation>
        <location evidence="1">Nucleus</location>
    </subcellularLocation>
</comment>
<dbReference type="GO" id="GO:0005634">
    <property type="term" value="C:nucleus"/>
    <property type="evidence" value="ECO:0007669"/>
    <property type="project" value="UniProtKB-SubCell"/>
</dbReference>
<name>A0A2P2K101_RHIMU</name>
<dbReference type="EMBL" id="GGEC01018920">
    <property type="protein sequence ID" value="MBW99403.1"/>
    <property type="molecule type" value="Transcribed_RNA"/>
</dbReference>
<evidence type="ECO:0000256" key="4">
    <source>
        <dbReference type="SAM" id="Phobius"/>
    </source>
</evidence>
<accession>A0A2P2K101</accession>
<evidence type="ECO:0000256" key="3">
    <source>
        <dbReference type="SAM" id="MobiDB-lite"/>
    </source>
</evidence>
<dbReference type="Pfam" id="PF03790">
    <property type="entry name" value="KNOX1"/>
    <property type="match status" value="1"/>
</dbReference>
<feature type="transmembrane region" description="Helical" evidence="4">
    <location>
        <begin position="140"/>
        <end position="163"/>
    </location>
</feature>
<dbReference type="AlphaFoldDB" id="A0A2P2K101"/>
<keyword evidence="4" id="KW-0812">Transmembrane</keyword>
<reference evidence="6" key="1">
    <citation type="submission" date="2018-02" db="EMBL/GenBank/DDBJ databases">
        <title>Rhizophora mucronata_Transcriptome.</title>
        <authorList>
            <person name="Meera S.P."/>
            <person name="Sreeshan A."/>
            <person name="Augustine A."/>
        </authorList>
    </citation>
    <scope>NUCLEOTIDE SEQUENCE</scope>
    <source>
        <tissue evidence="6">Leaf</tissue>
    </source>
</reference>
<protein>
    <submittedName>
        <fullName evidence="6">Uncharacterized protein MANES_06G041200</fullName>
    </submittedName>
</protein>
<feature type="domain" description="KNOX1" evidence="5">
    <location>
        <begin position="74"/>
        <end position="118"/>
    </location>
</feature>
<feature type="region of interest" description="Disordered" evidence="3">
    <location>
        <begin position="35"/>
        <end position="69"/>
    </location>
</feature>
<keyword evidence="4" id="KW-1133">Transmembrane helix</keyword>
<dbReference type="InterPro" id="IPR005540">
    <property type="entry name" value="KNOX1"/>
</dbReference>
<evidence type="ECO:0000256" key="1">
    <source>
        <dbReference type="ARBA" id="ARBA00004123"/>
    </source>
</evidence>
<dbReference type="SMART" id="SM01255">
    <property type="entry name" value="KNOX1"/>
    <property type="match status" value="1"/>
</dbReference>
<evidence type="ECO:0000259" key="5">
    <source>
        <dbReference type="SMART" id="SM01255"/>
    </source>
</evidence>
<keyword evidence="2" id="KW-0539">Nucleus</keyword>
<feature type="compositionally biased region" description="Gly residues" evidence="3">
    <location>
        <begin position="59"/>
        <end position="69"/>
    </location>
</feature>
<evidence type="ECO:0000256" key="2">
    <source>
        <dbReference type="ARBA" id="ARBA00023242"/>
    </source>
</evidence>